<dbReference type="InterPro" id="IPR042778">
    <property type="entry name" value="ZCWPW1/ZCWPW2"/>
</dbReference>
<feature type="compositionally biased region" description="Basic and acidic residues" evidence="4">
    <location>
        <begin position="67"/>
        <end position="76"/>
    </location>
</feature>
<dbReference type="PANTHER" id="PTHR15999">
    <property type="entry name" value="ZINC FINGER CW-TYPE PWWP DOMAIN PROTEIN 1"/>
    <property type="match status" value="1"/>
</dbReference>
<dbReference type="AlphaFoldDB" id="A0AAD7XMT8"/>
<proteinExistence type="predicted"/>
<evidence type="ECO:0000313" key="6">
    <source>
        <dbReference type="EMBL" id="KAJ8604689.1"/>
    </source>
</evidence>
<feature type="compositionally biased region" description="Basic residues" evidence="4">
    <location>
        <begin position="539"/>
        <end position="550"/>
    </location>
</feature>
<gene>
    <name evidence="6" type="ORF">CTAYLR_006545</name>
</gene>
<feature type="domain" description="CW-type" evidence="5">
    <location>
        <begin position="373"/>
        <end position="426"/>
    </location>
</feature>
<feature type="compositionally biased region" description="Pro residues" evidence="4">
    <location>
        <begin position="197"/>
        <end position="210"/>
    </location>
</feature>
<sequence>MGSLRLAILASMREHEGQPPSPGKVERKRKKEEKAALGKALNGSEADAVPSSPGRAAARALNKKKPRTDSLDETKLEFLVQPEPPPLEPALPLPALNGHDEPRPPTTNHYYYHHHHESNGHVEAAAPGDKRRRDDDDEPPVVPAKKKPPVVEPPPAPPLSAPAKKPPPPPPPPPVPVPPVVDKTSPLPPLVIKKKPPPPADEVPAPPPSPAAAAPSPVTKMKPVPPGDVAMMPSPVFCKKKPEEPAVVVKTKLPAAASEVPDGAETAETPPEPAAGPEQQQQQQQQQMVVPEAELGKVTSQASVEEEDKSNKKKSASRKRSRDATPVVPAERRPGRAAAKEATRRILNRQYTGEEEAAAAKVASPGRAHLGERPKEATWAQCERCGTWRRLPSSVKAEALPEHWFCELNTWNPAEASCEVARPAKNGIHKVVKKPLSRTGSASSDLDAHHLHQQQQQSSSSSSPAGPILGSLPPEKEEAPLFQWVQCDRCQKWRRLPGVVDAEQLPEKWFCVMNRWDAARRSCDAPEEVEEEEPAPRPKTVKARTTAAKRSRSEETESPRRPAHPSPRVAGAPRPADVKTAQRPEGTKRPKPVWNWVQCERRTCRKWRRLPQDVAPESLPDRWVCSMNTWDTRFASCAADEEDVDEVEDEPLPAVLPLPSTNRASGGAGGKLSFRELIFNAEGKLRPPFSERSSVTSIFSVGTRLVNGKLHDIEAYADSPLYDPAGREYNAHNASTGRTSNRGLLS</sequence>
<protein>
    <recommendedName>
        <fullName evidence="5">CW-type domain-containing protein</fullName>
    </recommendedName>
</protein>
<dbReference type="InterPro" id="IPR011124">
    <property type="entry name" value="Znf_CW"/>
</dbReference>
<keyword evidence="1" id="KW-0479">Metal-binding</keyword>
<evidence type="ECO:0000256" key="4">
    <source>
        <dbReference type="SAM" id="MobiDB-lite"/>
    </source>
</evidence>
<feature type="region of interest" description="Disordered" evidence="4">
    <location>
        <begin position="1"/>
        <end position="229"/>
    </location>
</feature>
<feature type="compositionally biased region" description="Basic and acidic residues" evidence="4">
    <location>
        <begin position="576"/>
        <end position="588"/>
    </location>
</feature>
<dbReference type="PANTHER" id="PTHR15999:SF2">
    <property type="entry name" value="ZINC FINGER CW-TYPE PWWP DOMAIN PROTEIN 1"/>
    <property type="match status" value="1"/>
</dbReference>
<feature type="domain" description="CW-type" evidence="5">
    <location>
        <begin position="588"/>
        <end position="645"/>
    </location>
</feature>
<feature type="compositionally biased region" description="Basic and acidic residues" evidence="4">
    <location>
        <begin position="551"/>
        <end position="560"/>
    </location>
</feature>
<keyword evidence="7" id="KW-1185">Reference proteome</keyword>
<dbReference type="Pfam" id="PF07496">
    <property type="entry name" value="zf-CW"/>
    <property type="match status" value="3"/>
</dbReference>
<dbReference type="Gene3D" id="3.30.40.100">
    <property type="match status" value="3"/>
</dbReference>
<reference evidence="6" key="1">
    <citation type="submission" date="2023-01" db="EMBL/GenBank/DDBJ databases">
        <title>Metagenome sequencing of chrysophaentin producing Chrysophaeum taylorii.</title>
        <authorList>
            <person name="Davison J."/>
            <person name="Bewley C."/>
        </authorList>
    </citation>
    <scope>NUCLEOTIDE SEQUENCE</scope>
    <source>
        <strain evidence="6">NIES-1699</strain>
    </source>
</reference>
<feature type="compositionally biased region" description="Basic and acidic residues" evidence="4">
    <location>
        <begin position="330"/>
        <end position="344"/>
    </location>
</feature>
<feature type="domain" description="CW-type" evidence="5">
    <location>
        <begin position="478"/>
        <end position="531"/>
    </location>
</feature>
<feature type="compositionally biased region" description="Low complexity" evidence="4">
    <location>
        <begin position="453"/>
        <end position="463"/>
    </location>
</feature>
<feature type="compositionally biased region" description="Low complexity" evidence="4">
    <location>
        <begin position="263"/>
        <end position="287"/>
    </location>
</feature>
<dbReference type="GO" id="GO:0008270">
    <property type="term" value="F:zinc ion binding"/>
    <property type="evidence" value="ECO:0007669"/>
    <property type="project" value="UniProtKB-KW"/>
</dbReference>
<evidence type="ECO:0000256" key="3">
    <source>
        <dbReference type="ARBA" id="ARBA00022833"/>
    </source>
</evidence>
<name>A0AAD7XMT8_9STRA</name>
<dbReference type="Proteomes" id="UP001230188">
    <property type="component" value="Unassembled WGS sequence"/>
</dbReference>
<keyword evidence="3" id="KW-0862">Zinc</keyword>
<accession>A0AAD7XMT8</accession>
<evidence type="ECO:0000256" key="2">
    <source>
        <dbReference type="ARBA" id="ARBA00022771"/>
    </source>
</evidence>
<feature type="region of interest" description="Disordered" evidence="4">
    <location>
        <begin position="435"/>
        <end position="475"/>
    </location>
</feature>
<feature type="compositionally biased region" description="Basic residues" evidence="4">
    <location>
        <begin position="311"/>
        <end position="321"/>
    </location>
</feature>
<feature type="region of interest" description="Disordered" evidence="4">
    <location>
        <begin position="249"/>
        <end position="378"/>
    </location>
</feature>
<feature type="compositionally biased region" description="Pro residues" evidence="4">
    <location>
        <begin position="150"/>
        <end position="179"/>
    </location>
</feature>
<feature type="compositionally biased region" description="Pro residues" evidence="4">
    <location>
        <begin position="82"/>
        <end position="92"/>
    </location>
</feature>
<keyword evidence="2" id="KW-0863">Zinc-finger</keyword>
<evidence type="ECO:0000256" key="1">
    <source>
        <dbReference type="ARBA" id="ARBA00022723"/>
    </source>
</evidence>
<evidence type="ECO:0000313" key="7">
    <source>
        <dbReference type="Proteomes" id="UP001230188"/>
    </source>
</evidence>
<comment type="caution">
    <text evidence="6">The sequence shown here is derived from an EMBL/GenBank/DDBJ whole genome shotgun (WGS) entry which is preliminary data.</text>
</comment>
<dbReference type="PROSITE" id="PS51050">
    <property type="entry name" value="ZF_CW"/>
    <property type="match status" value="3"/>
</dbReference>
<organism evidence="6 7">
    <name type="scientific">Chrysophaeum taylorii</name>
    <dbReference type="NCBI Taxonomy" id="2483200"/>
    <lineage>
        <taxon>Eukaryota</taxon>
        <taxon>Sar</taxon>
        <taxon>Stramenopiles</taxon>
        <taxon>Ochrophyta</taxon>
        <taxon>Pelagophyceae</taxon>
        <taxon>Pelagomonadales</taxon>
        <taxon>Pelagomonadaceae</taxon>
        <taxon>Chrysophaeum</taxon>
    </lineage>
</organism>
<evidence type="ECO:0000259" key="5">
    <source>
        <dbReference type="PROSITE" id="PS51050"/>
    </source>
</evidence>
<dbReference type="EMBL" id="JAQMWT010000323">
    <property type="protein sequence ID" value="KAJ8604689.1"/>
    <property type="molecule type" value="Genomic_DNA"/>
</dbReference>
<feature type="region of interest" description="Disordered" evidence="4">
    <location>
        <begin position="526"/>
        <end position="592"/>
    </location>
</feature>